<comment type="caution">
    <text evidence="4">The sequence shown here is derived from an EMBL/GenBank/DDBJ whole genome shotgun (WGS) entry which is preliminary data.</text>
</comment>
<evidence type="ECO:0000256" key="1">
    <source>
        <dbReference type="ARBA" id="ARBA00022734"/>
    </source>
</evidence>
<dbReference type="Gene3D" id="2.60.120.200">
    <property type="match status" value="2"/>
</dbReference>
<feature type="signal peptide" evidence="2">
    <location>
        <begin position="1"/>
        <end position="19"/>
    </location>
</feature>
<dbReference type="GO" id="GO:0030246">
    <property type="term" value="F:carbohydrate binding"/>
    <property type="evidence" value="ECO:0007669"/>
    <property type="project" value="UniProtKB-KW"/>
</dbReference>
<organism evidence="4 5">
    <name type="scientific">Heterodera trifolii</name>
    <dbReference type="NCBI Taxonomy" id="157864"/>
    <lineage>
        <taxon>Eukaryota</taxon>
        <taxon>Metazoa</taxon>
        <taxon>Ecdysozoa</taxon>
        <taxon>Nematoda</taxon>
        <taxon>Chromadorea</taxon>
        <taxon>Rhabditida</taxon>
        <taxon>Tylenchina</taxon>
        <taxon>Tylenchomorpha</taxon>
        <taxon>Tylenchoidea</taxon>
        <taxon>Heteroderidae</taxon>
        <taxon>Heteroderinae</taxon>
        <taxon>Heterodera</taxon>
    </lineage>
</organism>
<keyword evidence="2" id="KW-0732">Signal</keyword>
<reference evidence="4 5" key="1">
    <citation type="submission" date="2024-10" db="EMBL/GenBank/DDBJ databases">
        <authorList>
            <person name="Kim D."/>
        </authorList>
    </citation>
    <scope>NUCLEOTIDE SEQUENCE [LARGE SCALE GENOMIC DNA]</scope>
    <source>
        <strain evidence="4">BH-2024</strain>
    </source>
</reference>
<accession>A0ABD2K9X7</accession>
<gene>
    <name evidence="4" type="ORF">niasHT_027685</name>
</gene>
<dbReference type="AlphaFoldDB" id="A0ABD2K9X7"/>
<sequence>MRILLKIALILCHFFALNGIQSFAYEQITKPTRLTGHGTKVTTIQIQNFDQCFPRDETKTFGLEFRLPRDGGRCEDGLIICYPSIMATGVLDNHHSMDTVAISNEMFNIDNIANNLIAEECQNEAKKHANSMAKITWHGIGIKLNRQGDSMSTAILNTSFSEKSFIVPEMFHQFNIHLGNKNNFSAYITVDEEVIDVEDEKIAQYKQKSLIGAKMRDFVGFWVLGLDMIPWDEQAMKVFVIRHCNCSLEAWFLRPSDSDPTDLKEASMGTGRFEDRCVTETQKLTMPIHILDVNQVISIRLLTDKMLNNTITLKLWHSIKGKEVMHPCSEYSFLKVRIKLLDLNTTHFKLFLLHNAIEPVDILGATVMQLEVTVTKENVATIELSEFYKNQKKYLPNESKKIENKFIELLNNGKQRTFEFQIELNEAELNVIINTGYVRTKPKRELPVWAANYIRLEGNVSTLGNPEYAYKNEMNGRMEIIIGKIKKTNPNEIFLVKAKNVANTSIKMPDDFTIKLPTLLNYGDVIQISAHREKGAAVKGSTNNFTFIFMHESLDENPKIGDTLLKIEYSFIHKGNKFLKPAICSSHLNKNNKNKVSIVKHDLSEYGGMFIMQIFASRDKFVINLNHEQGGQRPKCLYPINTVDGKIVTIPPWAVDHIRIRGNKHFGEIKFDFFPNKMNVSKRITTLRQISAKNGFGFLKTGDRINVVVQRNANKIPSSLNVSFLNEALEFNEIIGKTIMKAEVLREQLTLSHYINGKWDGTKNCANMKLTETYKFEFIVVNNTAFNVSVNEVKNCAYSTPLPLWAIQYITVGYDKSSFHAPIITCDPSIRCFEPTFNNSKMHMEFPEKKEKN</sequence>
<protein>
    <recommendedName>
        <fullName evidence="3">Galectin domain-containing protein</fullName>
    </recommendedName>
</protein>
<feature type="chain" id="PRO_5044804057" description="Galectin domain-containing protein" evidence="2">
    <location>
        <begin position="20"/>
        <end position="853"/>
    </location>
</feature>
<keyword evidence="1" id="KW-0430">Lectin</keyword>
<name>A0ABD2K9X7_9BILA</name>
<dbReference type="EMBL" id="JBICBT010000807">
    <property type="protein sequence ID" value="KAL3099735.1"/>
    <property type="molecule type" value="Genomic_DNA"/>
</dbReference>
<feature type="domain" description="Galectin" evidence="3">
    <location>
        <begin position="745"/>
        <end position="815"/>
    </location>
</feature>
<keyword evidence="5" id="KW-1185">Reference proteome</keyword>
<dbReference type="Proteomes" id="UP001620626">
    <property type="component" value="Unassembled WGS sequence"/>
</dbReference>
<dbReference type="InterPro" id="IPR001079">
    <property type="entry name" value="Galectin_CRD"/>
</dbReference>
<evidence type="ECO:0000313" key="4">
    <source>
        <dbReference type="EMBL" id="KAL3099735.1"/>
    </source>
</evidence>
<proteinExistence type="predicted"/>
<evidence type="ECO:0000256" key="2">
    <source>
        <dbReference type="SAM" id="SignalP"/>
    </source>
</evidence>
<dbReference type="Pfam" id="PF00337">
    <property type="entry name" value="Gal-bind_lectin"/>
    <property type="match status" value="1"/>
</dbReference>
<evidence type="ECO:0000259" key="3">
    <source>
        <dbReference type="Pfam" id="PF00337"/>
    </source>
</evidence>
<evidence type="ECO:0000313" key="5">
    <source>
        <dbReference type="Proteomes" id="UP001620626"/>
    </source>
</evidence>